<dbReference type="GO" id="GO:0003700">
    <property type="term" value="F:DNA-binding transcription factor activity"/>
    <property type="evidence" value="ECO:0007669"/>
    <property type="project" value="TreeGrafter"/>
</dbReference>
<dbReference type="CDD" id="cd06267">
    <property type="entry name" value="PBP1_LacI_sugar_binding-like"/>
    <property type="match status" value="1"/>
</dbReference>
<dbReference type="CDD" id="cd01392">
    <property type="entry name" value="HTH_LacI"/>
    <property type="match status" value="1"/>
</dbReference>
<dbReference type="PROSITE" id="PS50932">
    <property type="entry name" value="HTH_LACI_2"/>
    <property type="match status" value="1"/>
</dbReference>
<dbReference type="PANTHER" id="PTHR30146:SF148">
    <property type="entry name" value="HTH-TYPE TRANSCRIPTIONAL REPRESSOR PURR-RELATED"/>
    <property type="match status" value="1"/>
</dbReference>
<evidence type="ECO:0000256" key="3">
    <source>
        <dbReference type="ARBA" id="ARBA00023125"/>
    </source>
</evidence>
<dbReference type="SMART" id="SM00354">
    <property type="entry name" value="HTH_LACI"/>
    <property type="match status" value="1"/>
</dbReference>
<dbReference type="GO" id="GO:0000976">
    <property type="term" value="F:transcription cis-regulatory region binding"/>
    <property type="evidence" value="ECO:0007669"/>
    <property type="project" value="TreeGrafter"/>
</dbReference>
<dbReference type="Pfam" id="PF13377">
    <property type="entry name" value="Peripla_BP_3"/>
    <property type="match status" value="1"/>
</dbReference>
<sequence>MASSGGAGGRRVTQRDVAREANVSTAIVSAVVNTKMDSIRVSEKTRARVRQAIRDLNYVPNVAAQNLAGGRSRIVGAFTYHDTFPRAESRDFYYEFLVGIEEEAEKVGHNLLLFTGARDESGQRSVFGRGANMLRLADGAILVGGKINADEIRRLTDEGYPFTVIGRHEVQGLEFAWVAANYADGTELVMDDLYARGHRRVLMVAGRRTHETLVERRSGFAAACTRHRLKSDDAPMVAFGEPNPDLPRVPHVDDEQGVLRFAAETGSTAIVAESSYVAHRVYHAALGSGMVVPRDVSIVGLGDHGDRENVLLPDPALTQLSTPRREIGAAAVRMLLRQLDGQGQSPEHEWIACEIVTGTTVGAPPASR</sequence>
<feature type="domain" description="HTH lacI-type" evidence="5">
    <location>
        <begin position="12"/>
        <end position="69"/>
    </location>
</feature>
<evidence type="ECO:0000313" key="6">
    <source>
        <dbReference type="EMBL" id="SEE95317.1"/>
    </source>
</evidence>
<dbReference type="EMBL" id="FNTX01000002">
    <property type="protein sequence ID" value="SEE95317.1"/>
    <property type="molecule type" value="Genomic_DNA"/>
</dbReference>
<reference evidence="7" key="1">
    <citation type="submission" date="2016-10" db="EMBL/GenBank/DDBJ databases">
        <authorList>
            <person name="Varghese N."/>
            <person name="Submissions S."/>
        </authorList>
    </citation>
    <scope>NUCLEOTIDE SEQUENCE [LARGE SCALE GENOMIC DNA]</scope>
    <source>
        <strain evidence="7">DSM 21368</strain>
    </source>
</reference>
<keyword evidence="3 6" id="KW-0238">DNA-binding</keyword>
<organism evidence="6 7">
    <name type="scientific">Ruania alba</name>
    <dbReference type="NCBI Taxonomy" id="648782"/>
    <lineage>
        <taxon>Bacteria</taxon>
        <taxon>Bacillati</taxon>
        <taxon>Actinomycetota</taxon>
        <taxon>Actinomycetes</taxon>
        <taxon>Micrococcales</taxon>
        <taxon>Ruaniaceae</taxon>
        <taxon>Ruania</taxon>
    </lineage>
</organism>
<dbReference type="InterPro" id="IPR000843">
    <property type="entry name" value="HTH_LacI"/>
</dbReference>
<proteinExistence type="predicted"/>
<keyword evidence="1" id="KW-0678">Repressor</keyword>
<dbReference type="Proteomes" id="UP000199220">
    <property type="component" value="Unassembled WGS sequence"/>
</dbReference>
<dbReference type="PANTHER" id="PTHR30146">
    <property type="entry name" value="LACI-RELATED TRANSCRIPTIONAL REPRESSOR"/>
    <property type="match status" value="1"/>
</dbReference>
<dbReference type="AlphaFoldDB" id="A0A1H5N303"/>
<dbReference type="OrthoDB" id="9790412at2"/>
<dbReference type="Gene3D" id="1.10.260.40">
    <property type="entry name" value="lambda repressor-like DNA-binding domains"/>
    <property type="match status" value="1"/>
</dbReference>
<evidence type="ECO:0000256" key="1">
    <source>
        <dbReference type="ARBA" id="ARBA00022491"/>
    </source>
</evidence>
<protein>
    <submittedName>
        <fullName evidence="6">DNA-binding transcriptional regulator, LacI/PurR family</fullName>
    </submittedName>
</protein>
<evidence type="ECO:0000313" key="7">
    <source>
        <dbReference type="Proteomes" id="UP000199220"/>
    </source>
</evidence>
<dbReference type="InterPro" id="IPR046335">
    <property type="entry name" value="LacI/GalR-like_sensor"/>
</dbReference>
<dbReference type="Pfam" id="PF00356">
    <property type="entry name" value="LacI"/>
    <property type="match status" value="1"/>
</dbReference>
<dbReference type="STRING" id="648782.SAMN04488554_3835"/>
<evidence type="ECO:0000256" key="2">
    <source>
        <dbReference type="ARBA" id="ARBA00023015"/>
    </source>
</evidence>
<gene>
    <name evidence="6" type="ORF">SAMN04488554_3835</name>
</gene>
<dbReference type="InterPro" id="IPR028082">
    <property type="entry name" value="Peripla_BP_I"/>
</dbReference>
<dbReference type="Gene3D" id="3.40.50.2300">
    <property type="match status" value="2"/>
</dbReference>
<evidence type="ECO:0000256" key="4">
    <source>
        <dbReference type="ARBA" id="ARBA00023163"/>
    </source>
</evidence>
<keyword evidence="2" id="KW-0805">Transcription regulation</keyword>
<dbReference type="InterPro" id="IPR010982">
    <property type="entry name" value="Lambda_DNA-bd_dom_sf"/>
</dbReference>
<dbReference type="SUPFAM" id="SSF47413">
    <property type="entry name" value="lambda repressor-like DNA-binding domains"/>
    <property type="match status" value="1"/>
</dbReference>
<dbReference type="RefSeq" id="WP_089774727.1">
    <property type="nucleotide sequence ID" value="NZ_FNTX01000002.1"/>
</dbReference>
<name>A0A1H5N303_9MICO</name>
<dbReference type="SUPFAM" id="SSF53822">
    <property type="entry name" value="Periplasmic binding protein-like I"/>
    <property type="match status" value="1"/>
</dbReference>
<keyword evidence="4" id="KW-0804">Transcription</keyword>
<evidence type="ECO:0000259" key="5">
    <source>
        <dbReference type="PROSITE" id="PS50932"/>
    </source>
</evidence>
<keyword evidence="7" id="KW-1185">Reference proteome</keyword>
<accession>A0A1H5N303</accession>